<dbReference type="Proteomes" id="UP000591131">
    <property type="component" value="Unassembled WGS sequence"/>
</dbReference>
<sequence length="168" mass="18592">MLSAPRYLLVVCLLPEVFGVNFLTAPGHQMCFHQDISSDSAIVAKYTKATYLMMEGVDEVDMQLECELRFVPRDVEGDDGTGTRNQPTIRALPKVEQSGQEAFSPKFGGQYDICVICLEEPGGRWKAQLAKNAKTKWSLTVDVLGEVEMMEMPFSSGDAATSENFKIT</sequence>
<dbReference type="AlphaFoldDB" id="A0A7J6M998"/>
<feature type="chain" id="PRO_5029853489" evidence="1">
    <location>
        <begin position="20"/>
        <end position="168"/>
    </location>
</feature>
<organism evidence="2 3">
    <name type="scientific">Perkinsus chesapeaki</name>
    <name type="common">Clam parasite</name>
    <name type="synonym">Perkinsus andrewsi</name>
    <dbReference type="NCBI Taxonomy" id="330153"/>
    <lineage>
        <taxon>Eukaryota</taxon>
        <taxon>Sar</taxon>
        <taxon>Alveolata</taxon>
        <taxon>Perkinsozoa</taxon>
        <taxon>Perkinsea</taxon>
        <taxon>Perkinsida</taxon>
        <taxon>Perkinsidae</taxon>
        <taxon>Perkinsus</taxon>
    </lineage>
</organism>
<evidence type="ECO:0000256" key="1">
    <source>
        <dbReference type="SAM" id="SignalP"/>
    </source>
</evidence>
<evidence type="ECO:0000313" key="3">
    <source>
        <dbReference type="Proteomes" id="UP000591131"/>
    </source>
</evidence>
<proteinExistence type="predicted"/>
<gene>
    <name evidence="2" type="ORF">FOL47_003189</name>
</gene>
<keyword evidence="3" id="KW-1185">Reference proteome</keyword>
<protein>
    <submittedName>
        <fullName evidence="2">Uncharacterized protein</fullName>
    </submittedName>
</protein>
<reference evidence="2 3" key="1">
    <citation type="submission" date="2020-04" db="EMBL/GenBank/DDBJ databases">
        <title>Perkinsus chesapeaki whole genome sequence.</title>
        <authorList>
            <person name="Bogema D.R."/>
        </authorList>
    </citation>
    <scope>NUCLEOTIDE SEQUENCE [LARGE SCALE GENOMIC DNA]</scope>
    <source>
        <strain evidence="2">ATCC PRA-425</strain>
    </source>
</reference>
<evidence type="ECO:0000313" key="2">
    <source>
        <dbReference type="EMBL" id="KAF4668037.1"/>
    </source>
</evidence>
<name>A0A7J6M998_PERCH</name>
<accession>A0A7J6M998</accession>
<dbReference type="OrthoDB" id="3427at2759"/>
<feature type="signal peptide" evidence="1">
    <location>
        <begin position="1"/>
        <end position="19"/>
    </location>
</feature>
<dbReference type="EMBL" id="JAAPAO010000198">
    <property type="protein sequence ID" value="KAF4668037.1"/>
    <property type="molecule type" value="Genomic_DNA"/>
</dbReference>
<comment type="caution">
    <text evidence="2">The sequence shown here is derived from an EMBL/GenBank/DDBJ whole genome shotgun (WGS) entry which is preliminary data.</text>
</comment>
<keyword evidence="1" id="KW-0732">Signal</keyword>